<reference evidence="1" key="1">
    <citation type="journal article" date="2021" name="Environ. Microbiol.">
        <title>Gene family expansions and transcriptome signatures uncover fungal adaptations to wood decay.</title>
        <authorList>
            <person name="Hage H."/>
            <person name="Miyauchi S."/>
            <person name="Viragh M."/>
            <person name="Drula E."/>
            <person name="Min B."/>
            <person name="Chaduli D."/>
            <person name="Navarro D."/>
            <person name="Favel A."/>
            <person name="Norest M."/>
            <person name="Lesage-Meessen L."/>
            <person name="Balint B."/>
            <person name="Merenyi Z."/>
            <person name="de Eugenio L."/>
            <person name="Morin E."/>
            <person name="Martinez A.T."/>
            <person name="Baldrian P."/>
            <person name="Stursova M."/>
            <person name="Martinez M.J."/>
            <person name="Novotny C."/>
            <person name="Magnuson J.K."/>
            <person name="Spatafora J.W."/>
            <person name="Maurice S."/>
            <person name="Pangilinan J."/>
            <person name="Andreopoulos W."/>
            <person name="LaButti K."/>
            <person name="Hundley H."/>
            <person name="Na H."/>
            <person name="Kuo A."/>
            <person name="Barry K."/>
            <person name="Lipzen A."/>
            <person name="Henrissat B."/>
            <person name="Riley R."/>
            <person name="Ahrendt S."/>
            <person name="Nagy L.G."/>
            <person name="Grigoriev I.V."/>
            <person name="Martin F."/>
            <person name="Rosso M.N."/>
        </authorList>
    </citation>
    <scope>NUCLEOTIDE SEQUENCE</scope>
    <source>
        <strain evidence="1">CBS 384.51</strain>
    </source>
</reference>
<dbReference type="Proteomes" id="UP001055072">
    <property type="component" value="Unassembled WGS sequence"/>
</dbReference>
<evidence type="ECO:0000313" key="1">
    <source>
        <dbReference type="EMBL" id="KAI0094276.1"/>
    </source>
</evidence>
<gene>
    <name evidence="1" type="ORF">BDY19DRAFT_1044171</name>
</gene>
<proteinExistence type="predicted"/>
<organism evidence="1 2">
    <name type="scientific">Irpex rosettiformis</name>
    <dbReference type="NCBI Taxonomy" id="378272"/>
    <lineage>
        <taxon>Eukaryota</taxon>
        <taxon>Fungi</taxon>
        <taxon>Dikarya</taxon>
        <taxon>Basidiomycota</taxon>
        <taxon>Agaricomycotina</taxon>
        <taxon>Agaricomycetes</taxon>
        <taxon>Polyporales</taxon>
        <taxon>Irpicaceae</taxon>
        <taxon>Irpex</taxon>
    </lineage>
</organism>
<protein>
    <submittedName>
        <fullName evidence="1">Uncharacterized protein</fullName>
    </submittedName>
</protein>
<keyword evidence="2" id="KW-1185">Reference proteome</keyword>
<comment type="caution">
    <text evidence="1">The sequence shown here is derived from an EMBL/GenBank/DDBJ whole genome shotgun (WGS) entry which is preliminary data.</text>
</comment>
<name>A0ACB8UIX3_9APHY</name>
<accession>A0ACB8UIX3</accession>
<sequence length="292" mass="31405">MPSTLPFYVVNAFTTEAFRGNPAAIVFVNETQLQDTSLLQNIANNFGQPMTAFLHDRSTASSAAFNVRWFTTVHEGALCGHATIASSGLLFSVPNVHSVAFGADVITYHTQSGIVVTARKVDEWIELTMPAAPTKSLPEEKTLQIGQIVSKALGKDVRVKFAGVGVGLFSERLLVEIDVDDDLAGCVPKPQIFLETGYPINIITSTSTDGSVAFLSRMFAPAFGIPEDHVCGSAHCSLTPYWANKSAKDGAELLAKQVSVRGGDIRTIWHEAEGTITLSGQIKVIMKGEMFV</sequence>
<dbReference type="EMBL" id="MU274900">
    <property type="protein sequence ID" value="KAI0094276.1"/>
    <property type="molecule type" value="Genomic_DNA"/>
</dbReference>
<evidence type="ECO:0000313" key="2">
    <source>
        <dbReference type="Proteomes" id="UP001055072"/>
    </source>
</evidence>